<keyword evidence="1" id="KW-0472">Membrane</keyword>
<feature type="transmembrane region" description="Helical" evidence="1">
    <location>
        <begin position="33"/>
        <end position="52"/>
    </location>
</feature>
<name>A0ABD5WJ46_9EURY</name>
<dbReference type="EMBL" id="JBHSZH010000005">
    <property type="protein sequence ID" value="MFC7080491.1"/>
    <property type="molecule type" value="Genomic_DNA"/>
</dbReference>
<proteinExistence type="predicted"/>
<dbReference type="AlphaFoldDB" id="A0ABD5WJ46"/>
<comment type="caution">
    <text evidence="2">The sequence shown here is derived from an EMBL/GenBank/DDBJ whole genome shotgun (WGS) entry which is preliminary data.</text>
</comment>
<keyword evidence="1" id="KW-1133">Transmembrane helix</keyword>
<dbReference type="RefSeq" id="WP_276281658.1">
    <property type="nucleotide sequence ID" value="NZ_CP119809.1"/>
</dbReference>
<evidence type="ECO:0000256" key="1">
    <source>
        <dbReference type="SAM" id="Phobius"/>
    </source>
</evidence>
<dbReference type="GeneID" id="79302869"/>
<keyword evidence="1" id="KW-0812">Transmembrane</keyword>
<sequence length="79" mass="8498">MVGPAQKVGILVETAVFLIAVLLVVQLLELSGLQGIGVAAGLLAVLLLFALFTRLSFTLFDVVANRVGKTRNALRHRRE</sequence>
<accession>A0ABD5WJ46</accession>
<gene>
    <name evidence="2" type="ORF">ACFQJ6_10545</name>
</gene>
<evidence type="ECO:0000313" key="2">
    <source>
        <dbReference type="EMBL" id="MFC7080491.1"/>
    </source>
</evidence>
<dbReference type="Proteomes" id="UP001596407">
    <property type="component" value="Unassembled WGS sequence"/>
</dbReference>
<protein>
    <submittedName>
        <fullName evidence="2">Uncharacterized protein</fullName>
    </submittedName>
</protein>
<feature type="transmembrane region" description="Helical" evidence="1">
    <location>
        <begin position="7"/>
        <end position="27"/>
    </location>
</feature>
<reference evidence="2 3" key="1">
    <citation type="journal article" date="2019" name="Int. J. Syst. Evol. Microbiol.">
        <title>The Global Catalogue of Microorganisms (GCM) 10K type strain sequencing project: providing services to taxonomists for standard genome sequencing and annotation.</title>
        <authorList>
            <consortium name="The Broad Institute Genomics Platform"/>
            <consortium name="The Broad Institute Genome Sequencing Center for Infectious Disease"/>
            <person name="Wu L."/>
            <person name="Ma J."/>
        </authorList>
    </citation>
    <scope>NUCLEOTIDE SEQUENCE [LARGE SCALE GENOMIC DNA]</scope>
    <source>
        <strain evidence="2 3">DT72</strain>
    </source>
</reference>
<keyword evidence="3" id="KW-1185">Reference proteome</keyword>
<organism evidence="2 3">
    <name type="scientific">Halorussus caseinilyticus</name>
    <dbReference type="NCBI Taxonomy" id="3034025"/>
    <lineage>
        <taxon>Archaea</taxon>
        <taxon>Methanobacteriati</taxon>
        <taxon>Methanobacteriota</taxon>
        <taxon>Stenosarchaea group</taxon>
        <taxon>Halobacteria</taxon>
        <taxon>Halobacteriales</taxon>
        <taxon>Haladaptataceae</taxon>
        <taxon>Halorussus</taxon>
    </lineage>
</organism>
<evidence type="ECO:0000313" key="3">
    <source>
        <dbReference type="Proteomes" id="UP001596407"/>
    </source>
</evidence>